<dbReference type="EMBL" id="CAJNOR010011520">
    <property type="protein sequence ID" value="CAF1661933.1"/>
    <property type="molecule type" value="Genomic_DNA"/>
</dbReference>
<comment type="caution">
    <text evidence="1">The sequence shown here is derived from an EMBL/GenBank/DDBJ whole genome shotgun (WGS) entry which is preliminary data.</text>
</comment>
<dbReference type="AlphaFoldDB" id="A0A816FI67"/>
<evidence type="ECO:0000313" key="1">
    <source>
        <dbReference type="EMBL" id="CAF1661933.1"/>
    </source>
</evidence>
<organism evidence="1 2">
    <name type="scientific">Adineta ricciae</name>
    <name type="common">Rotifer</name>
    <dbReference type="NCBI Taxonomy" id="249248"/>
    <lineage>
        <taxon>Eukaryota</taxon>
        <taxon>Metazoa</taxon>
        <taxon>Spiralia</taxon>
        <taxon>Gnathifera</taxon>
        <taxon>Rotifera</taxon>
        <taxon>Eurotatoria</taxon>
        <taxon>Bdelloidea</taxon>
        <taxon>Adinetida</taxon>
        <taxon>Adinetidae</taxon>
        <taxon>Adineta</taxon>
    </lineage>
</organism>
<gene>
    <name evidence="1" type="ORF">XAT740_LOCUS57046</name>
</gene>
<dbReference type="Proteomes" id="UP000663828">
    <property type="component" value="Unassembled WGS sequence"/>
</dbReference>
<evidence type="ECO:0000313" key="2">
    <source>
        <dbReference type="Proteomes" id="UP000663828"/>
    </source>
</evidence>
<protein>
    <submittedName>
        <fullName evidence="1">Uncharacterized protein</fullName>
    </submittedName>
</protein>
<name>A0A816FI67_ADIRI</name>
<reference evidence="1" key="1">
    <citation type="submission" date="2021-02" db="EMBL/GenBank/DDBJ databases">
        <authorList>
            <person name="Nowell W R."/>
        </authorList>
    </citation>
    <scope>NUCLEOTIDE SEQUENCE</scope>
</reference>
<accession>A0A816FI67</accession>
<proteinExistence type="predicted"/>
<keyword evidence="2" id="KW-1185">Reference proteome</keyword>
<sequence>MSTVNELNQCTFCSQLKATPPQQCVHCLSYYCTQCLIKHHHYAVKEEFLDLIKRIDTILGRYLFHAHSETEWTNHLTQDCQRLKDYIKFIEDYFPNQPIVALPSSEWMNHVKSLLRKQTYAVYEDCSKIFFSYVNNFNKSNK</sequence>